<dbReference type="EMBL" id="JADYXP020000012">
    <property type="protein sequence ID" value="KAL0113286.1"/>
    <property type="molecule type" value="Genomic_DNA"/>
</dbReference>
<comment type="caution">
    <text evidence="7">The sequence shown here is derived from an EMBL/GenBank/DDBJ whole genome shotgun (WGS) entry which is preliminary data.</text>
</comment>
<organism evidence="7 8">
    <name type="scientific">Cardiocondyla obscurior</name>
    <dbReference type="NCBI Taxonomy" id="286306"/>
    <lineage>
        <taxon>Eukaryota</taxon>
        <taxon>Metazoa</taxon>
        <taxon>Ecdysozoa</taxon>
        <taxon>Arthropoda</taxon>
        <taxon>Hexapoda</taxon>
        <taxon>Insecta</taxon>
        <taxon>Pterygota</taxon>
        <taxon>Neoptera</taxon>
        <taxon>Endopterygota</taxon>
        <taxon>Hymenoptera</taxon>
        <taxon>Apocrita</taxon>
        <taxon>Aculeata</taxon>
        <taxon>Formicoidea</taxon>
        <taxon>Formicidae</taxon>
        <taxon>Myrmicinae</taxon>
        <taxon>Cardiocondyla</taxon>
    </lineage>
</organism>
<evidence type="ECO:0000313" key="7">
    <source>
        <dbReference type="EMBL" id="KAL0113286.1"/>
    </source>
</evidence>
<evidence type="ECO:0000256" key="4">
    <source>
        <dbReference type="ARBA" id="ARBA00040773"/>
    </source>
</evidence>
<name>A0AAW2FBI3_9HYME</name>
<dbReference type="InterPro" id="IPR038219">
    <property type="entry name" value="Sep15/SelM_sf"/>
</dbReference>
<feature type="domain" description="Selenoprotein F/M" evidence="6">
    <location>
        <begin position="40"/>
        <end position="112"/>
    </location>
</feature>
<evidence type="ECO:0000313" key="8">
    <source>
        <dbReference type="Proteomes" id="UP001430953"/>
    </source>
</evidence>
<protein>
    <recommendedName>
        <fullName evidence="4">Selenoprotein M</fullName>
    </recommendedName>
</protein>
<dbReference type="InterPro" id="IPR014912">
    <property type="entry name" value="Sep15_SelM_dom"/>
</dbReference>
<feature type="chain" id="PRO_5043934974" description="Selenoprotein M" evidence="5">
    <location>
        <begin position="31"/>
        <end position="123"/>
    </location>
</feature>
<reference evidence="7 8" key="1">
    <citation type="submission" date="2023-03" db="EMBL/GenBank/DDBJ databases">
        <title>High recombination rates correlate with genetic variation in Cardiocondyla obscurior ants.</title>
        <authorList>
            <person name="Errbii M."/>
        </authorList>
    </citation>
    <scope>NUCLEOTIDE SEQUENCE [LARGE SCALE GENOMIC DNA]</scope>
    <source>
        <strain evidence="7">Alpha-2009</strain>
        <tissue evidence="7">Whole body</tissue>
    </source>
</reference>
<evidence type="ECO:0000256" key="3">
    <source>
        <dbReference type="ARBA" id="ARBA00022933"/>
    </source>
</evidence>
<dbReference type="Proteomes" id="UP001430953">
    <property type="component" value="Unassembled WGS sequence"/>
</dbReference>
<evidence type="ECO:0000256" key="2">
    <source>
        <dbReference type="ARBA" id="ARBA00022729"/>
    </source>
</evidence>
<evidence type="ECO:0000256" key="1">
    <source>
        <dbReference type="ARBA" id="ARBA00005742"/>
    </source>
</evidence>
<accession>A0AAW2FBI3</accession>
<keyword evidence="3" id="KW-0712">Selenocysteine</keyword>
<dbReference type="InterPro" id="IPR036249">
    <property type="entry name" value="Thioredoxin-like_sf"/>
</dbReference>
<proteinExistence type="inferred from homology"/>
<sequence length="123" mass="13953">MTNMASITIVSYRLVLTLALAFSYVSVVNSEDNYYASAIVESCSGCSLNRLPDVKKFIFEDVPQYDNVKFKHIPGAIPELVLYNAHEEEVERLVLSKLTREECNELLVSKGFTKKPKNNKDEM</sequence>
<keyword evidence="2 5" id="KW-0732">Signal</keyword>
<dbReference type="InterPro" id="IPR039992">
    <property type="entry name" value="Sep15_SelM"/>
</dbReference>
<keyword evidence="8" id="KW-1185">Reference proteome</keyword>
<comment type="similarity">
    <text evidence="1">Belongs to the selenoprotein M/F family.</text>
</comment>
<dbReference type="PANTHER" id="PTHR13077:SF7">
    <property type="entry name" value="SELENOPROTEIN M"/>
    <property type="match status" value="1"/>
</dbReference>
<dbReference type="Gene3D" id="3.40.30.50">
    <property type="entry name" value="Sep15/SelM thioredoxin-like domain, active-site redox motif"/>
    <property type="match status" value="1"/>
</dbReference>
<dbReference type="GO" id="GO:0016491">
    <property type="term" value="F:oxidoreductase activity"/>
    <property type="evidence" value="ECO:0007669"/>
    <property type="project" value="TreeGrafter"/>
</dbReference>
<gene>
    <name evidence="7" type="ORF">PUN28_012444</name>
</gene>
<feature type="signal peptide" evidence="5">
    <location>
        <begin position="1"/>
        <end position="30"/>
    </location>
</feature>
<dbReference type="Pfam" id="PF08806">
    <property type="entry name" value="Sep15_SelM"/>
    <property type="match status" value="1"/>
</dbReference>
<dbReference type="PANTHER" id="PTHR13077">
    <property type="entry name" value="SELENOPROTEIN F"/>
    <property type="match status" value="1"/>
</dbReference>
<evidence type="ECO:0000259" key="6">
    <source>
        <dbReference type="Pfam" id="PF08806"/>
    </source>
</evidence>
<evidence type="ECO:0000256" key="5">
    <source>
        <dbReference type="SAM" id="SignalP"/>
    </source>
</evidence>
<dbReference type="AlphaFoldDB" id="A0AAW2FBI3"/>
<dbReference type="GO" id="GO:0005788">
    <property type="term" value="C:endoplasmic reticulum lumen"/>
    <property type="evidence" value="ECO:0007669"/>
    <property type="project" value="TreeGrafter"/>
</dbReference>
<dbReference type="SUPFAM" id="SSF52833">
    <property type="entry name" value="Thioredoxin-like"/>
    <property type="match status" value="1"/>
</dbReference>